<comment type="subcellular location">
    <subcellularLocation>
        <location evidence="1">Nucleus</location>
    </subcellularLocation>
</comment>
<evidence type="ECO:0000313" key="8">
    <source>
        <dbReference type="Proteomes" id="UP001470230"/>
    </source>
</evidence>
<protein>
    <submittedName>
        <fullName evidence="7">Transducin (Beta)-like 1 X-linked receptor 1</fullName>
    </submittedName>
</protein>
<feature type="repeat" description="WD" evidence="5">
    <location>
        <begin position="378"/>
        <end position="420"/>
    </location>
</feature>
<dbReference type="InterPro" id="IPR036322">
    <property type="entry name" value="WD40_repeat_dom_sf"/>
</dbReference>
<dbReference type="PANTHER" id="PTHR22846">
    <property type="entry name" value="WD40 REPEAT PROTEIN"/>
    <property type="match status" value="1"/>
</dbReference>
<evidence type="ECO:0000256" key="5">
    <source>
        <dbReference type="PROSITE-ProRule" id="PRU00221"/>
    </source>
</evidence>
<dbReference type="CDD" id="cd00200">
    <property type="entry name" value="WD40"/>
    <property type="match status" value="1"/>
</dbReference>
<keyword evidence="3" id="KW-0677">Repeat</keyword>
<feature type="repeat" description="WD" evidence="5">
    <location>
        <begin position="336"/>
        <end position="367"/>
    </location>
</feature>
<dbReference type="PRINTS" id="PR00320">
    <property type="entry name" value="GPROTEINBRPT"/>
</dbReference>
<feature type="repeat" description="WD" evidence="5">
    <location>
        <begin position="162"/>
        <end position="203"/>
    </location>
</feature>
<dbReference type="PROSITE" id="PS50082">
    <property type="entry name" value="WD_REPEATS_2"/>
    <property type="match status" value="6"/>
</dbReference>
<feature type="region of interest" description="Disordered" evidence="6">
    <location>
        <begin position="96"/>
        <end position="144"/>
    </location>
</feature>
<dbReference type="PROSITE" id="PS50294">
    <property type="entry name" value="WD_REPEATS_REGION"/>
    <property type="match status" value="6"/>
</dbReference>
<feature type="repeat" description="WD" evidence="5">
    <location>
        <begin position="219"/>
        <end position="246"/>
    </location>
</feature>
<dbReference type="SUPFAM" id="SSF50978">
    <property type="entry name" value="WD40 repeat-like"/>
    <property type="match status" value="2"/>
</dbReference>
<feature type="compositionally biased region" description="Low complexity" evidence="6">
    <location>
        <begin position="99"/>
        <end position="127"/>
    </location>
</feature>
<gene>
    <name evidence="7" type="ORF">M9Y10_034583</name>
</gene>
<feature type="repeat" description="WD" evidence="5">
    <location>
        <begin position="253"/>
        <end position="294"/>
    </location>
</feature>
<keyword evidence="8" id="KW-1185">Reference proteome</keyword>
<reference evidence="7 8" key="1">
    <citation type="submission" date="2024-04" db="EMBL/GenBank/DDBJ databases">
        <title>Tritrichomonas musculus Genome.</title>
        <authorList>
            <person name="Alves-Ferreira E."/>
            <person name="Grigg M."/>
            <person name="Lorenzi H."/>
            <person name="Galac M."/>
        </authorList>
    </citation>
    <scope>NUCLEOTIDE SEQUENCE [LARGE SCALE GENOMIC DNA]</scope>
    <source>
        <strain evidence="7 8">EAF2021</strain>
    </source>
</reference>
<dbReference type="SMART" id="SM00320">
    <property type="entry name" value="WD40"/>
    <property type="match status" value="8"/>
</dbReference>
<dbReference type="InterPro" id="IPR001680">
    <property type="entry name" value="WD40_rpt"/>
</dbReference>
<dbReference type="PROSITE" id="PS50896">
    <property type="entry name" value="LISH"/>
    <property type="match status" value="1"/>
</dbReference>
<dbReference type="Pfam" id="PF08513">
    <property type="entry name" value="LisH"/>
    <property type="match status" value="1"/>
</dbReference>
<dbReference type="Proteomes" id="UP001470230">
    <property type="component" value="Unassembled WGS sequence"/>
</dbReference>
<dbReference type="Gene3D" id="2.130.10.10">
    <property type="entry name" value="YVTN repeat-like/Quinoprotein amine dehydrogenase"/>
    <property type="match status" value="1"/>
</dbReference>
<dbReference type="InterPro" id="IPR020472">
    <property type="entry name" value="WD40_PAC1"/>
</dbReference>
<evidence type="ECO:0000313" key="7">
    <source>
        <dbReference type="EMBL" id="KAK8889829.1"/>
    </source>
</evidence>
<dbReference type="PROSITE" id="PS00678">
    <property type="entry name" value="WD_REPEATS_1"/>
    <property type="match status" value="3"/>
</dbReference>
<name>A0ABR2KFC5_9EUKA</name>
<evidence type="ECO:0000256" key="6">
    <source>
        <dbReference type="SAM" id="MobiDB-lite"/>
    </source>
</evidence>
<dbReference type="InterPro" id="IPR045183">
    <property type="entry name" value="Ebi-like"/>
</dbReference>
<evidence type="ECO:0000256" key="4">
    <source>
        <dbReference type="ARBA" id="ARBA00023242"/>
    </source>
</evidence>
<keyword evidence="2 5" id="KW-0853">WD repeat</keyword>
<accession>A0ABR2KFC5</accession>
<dbReference type="InterPro" id="IPR019775">
    <property type="entry name" value="WD40_repeat_CS"/>
</dbReference>
<comment type="caution">
    <text evidence="7">The sequence shown here is derived from an EMBL/GenBank/DDBJ whole genome shotgun (WGS) entry which is preliminary data.</text>
</comment>
<dbReference type="InterPro" id="IPR015943">
    <property type="entry name" value="WD40/YVTN_repeat-like_dom_sf"/>
</dbReference>
<dbReference type="EMBL" id="JAPFFF010000005">
    <property type="protein sequence ID" value="KAK8889829.1"/>
    <property type="molecule type" value="Genomic_DNA"/>
</dbReference>
<dbReference type="Gene3D" id="1.20.960.30">
    <property type="match status" value="1"/>
</dbReference>
<keyword evidence="4" id="KW-0539">Nucleus</keyword>
<dbReference type="InterPro" id="IPR006594">
    <property type="entry name" value="LisH"/>
</dbReference>
<organism evidence="7 8">
    <name type="scientific">Tritrichomonas musculus</name>
    <dbReference type="NCBI Taxonomy" id="1915356"/>
    <lineage>
        <taxon>Eukaryota</taxon>
        <taxon>Metamonada</taxon>
        <taxon>Parabasalia</taxon>
        <taxon>Tritrichomonadida</taxon>
        <taxon>Tritrichomonadidae</taxon>
        <taxon>Tritrichomonas</taxon>
    </lineage>
</organism>
<dbReference type="Pfam" id="PF00400">
    <property type="entry name" value="WD40"/>
    <property type="match status" value="7"/>
</dbReference>
<evidence type="ECO:0000256" key="3">
    <source>
        <dbReference type="ARBA" id="ARBA00022737"/>
    </source>
</evidence>
<evidence type="ECO:0000256" key="1">
    <source>
        <dbReference type="ARBA" id="ARBA00004123"/>
    </source>
</evidence>
<sequence length="503" mass="56528">MTVSADEINILVRRYLQETGFPHTAYIFANECLLDNSNFNENQLPPQALVTILKKGMLYMQMEKGINEKAKTDNSPESIILSLVDIVRHEEPIVPVKPSQQQQQQQNFHQHNRSSNQQVSNSNQSHSTRQSNQQKRSIPIPAPPLPTITSPITFDWKKALILRSHTSDVYCGAWTRDGCHLATGSGDATTAIWEIRNHKNVQNFILDHATQQDRTGKDIATLAWNPSGRILATGCYDGSARLWTIDGELKFVLEFHNEPVFTVQFSPDGNLLLTGSADQKVVAWNVSTGEHKQTFQNHQSRVLDVDWLNNQTFASCSGDTRIAVCSIGKPHPLVILEGHSGEVNKIEWDQEARCLASCSDDRTVRVWRPFDKSMPIILNGHTHHVYTIKWCPGNRKLLASGAFDYTVRVWDVQSQSCLYVLAKHTQPIYTICFSPKGNFFVSGGIDNIMNMWRTEDSALVATFDAESGIFEAQWDPTGNNIALCLADSKVIVLSTSEVPYYQE</sequence>
<evidence type="ECO:0000256" key="2">
    <source>
        <dbReference type="ARBA" id="ARBA00022574"/>
    </source>
</evidence>
<dbReference type="PANTHER" id="PTHR22846:SF2">
    <property type="entry name" value="F-BOX-LIKE_WD REPEAT-CONTAINING PROTEIN EBI"/>
    <property type="match status" value="1"/>
</dbReference>
<feature type="repeat" description="WD" evidence="5">
    <location>
        <begin position="421"/>
        <end position="462"/>
    </location>
</feature>
<proteinExistence type="predicted"/>